<evidence type="ECO:0000313" key="4">
    <source>
        <dbReference type="EMBL" id="OWK06450.1"/>
    </source>
</evidence>
<keyword evidence="5" id="KW-1185">Reference proteome</keyword>
<protein>
    <submittedName>
        <fullName evidence="4">Uncharacterized protein</fullName>
    </submittedName>
</protein>
<feature type="domain" description="LAMB1/2/3/4 helical" evidence="2">
    <location>
        <begin position="198"/>
        <end position="336"/>
    </location>
</feature>
<comment type="caution">
    <text evidence="4">The sequence shown here is derived from an EMBL/GenBank/DDBJ whole genome shotgun (WGS) entry which is preliminary data.</text>
</comment>
<dbReference type="AlphaFoldDB" id="A0A212CKJ6"/>
<dbReference type="InterPro" id="IPR056860">
    <property type="entry name" value="LAMB4_dom"/>
</dbReference>
<feature type="coiled-coil region" evidence="1">
    <location>
        <begin position="199"/>
        <end position="268"/>
    </location>
</feature>
<evidence type="ECO:0000313" key="5">
    <source>
        <dbReference type="Proteomes" id="UP000242450"/>
    </source>
</evidence>
<evidence type="ECO:0000256" key="1">
    <source>
        <dbReference type="SAM" id="Coils"/>
    </source>
</evidence>
<dbReference type="Proteomes" id="UP000242450">
    <property type="component" value="Chromosome 18"/>
</dbReference>
<reference evidence="4 5" key="1">
    <citation type="journal article" date="2018" name="Mol. Genet. Genomics">
        <title>The red deer Cervus elaphus genome CerEla1.0: sequencing, annotating, genes, and chromosomes.</title>
        <authorList>
            <person name="Bana N.A."/>
            <person name="Nyiri A."/>
            <person name="Nagy J."/>
            <person name="Frank K."/>
            <person name="Nagy T."/>
            <person name="Steger V."/>
            <person name="Schiller M."/>
            <person name="Lakatos P."/>
            <person name="Sugar L."/>
            <person name="Horn P."/>
            <person name="Barta E."/>
            <person name="Orosz L."/>
        </authorList>
    </citation>
    <scope>NUCLEOTIDE SEQUENCE [LARGE SCALE GENOMIC DNA]</scope>
    <source>
        <strain evidence="4">Hungarian</strain>
    </source>
</reference>
<organism evidence="4 5">
    <name type="scientific">Cervus elaphus hippelaphus</name>
    <name type="common">European red deer</name>
    <dbReference type="NCBI Taxonomy" id="46360"/>
    <lineage>
        <taxon>Eukaryota</taxon>
        <taxon>Metazoa</taxon>
        <taxon>Chordata</taxon>
        <taxon>Craniata</taxon>
        <taxon>Vertebrata</taxon>
        <taxon>Euteleostomi</taxon>
        <taxon>Mammalia</taxon>
        <taxon>Eutheria</taxon>
        <taxon>Laurasiatheria</taxon>
        <taxon>Artiodactyla</taxon>
        <taxon>Ruminantia</taxon>
        <taxon>Pecora</taxon>
        <taxon>Cervidae</taxon>
        <taxon>Cervinae</taxon>
        <taxon>Cervus</taxon>
    </lineage>
</organism>
<feature type="non-terminal residue" evidence="4">
    <location>
        <position position="451"/>
    </location>
</feature>
<evidence type="ECO:0000259" key="2">
    <source>
        <dbReference type="Pfam" id="PF23219"/>
    </source>
</evidence>
<feature type="domain" description="Laminin subunit beta-4-like alpha-helical" evidence="3">
    <location>
        <begin position="33"/>
        <end position="95"/>
    </location>
</feature>
<feature type="coiled-coil region" evidence="1">
    <location>
        <begin position="309"/>
        <end position="436"/>
    </location>
</feature>
<keyword evidence="1" id="KW-0175">Coiled coil</keyword>
<proteinExistence type="predicted"/>
<dbReference type="Pfam" id="PF24999">
    <property type="entry name" value="LAMB4"/>
    <property type="match status" value="1"/>
</dbReference>
<accession>A0A212CKJ6</accession>
<gene>
    <name evidence="4" type="ORF">Celaphus_00012004</name>
</gene>
<sequence>MEDKRETLPVCEADFKGLRENMSEIERIWRHPVFSSEEFSKVKDYHDSVRKQIMQLSEQLKTVDEFEDLKETILRMRNETNLLLENLQEGNDLHFGAWNASLINFSKDIKKYYQSSLSTEKKMNETTSIINNSKSTRNDLLSILDTLTSKEDLSLEKLQQIKIPNIQILQEKVCGEGEDTACARSSCGGPSCYGSPTLSRNALQKAQEAESVIHNLNNQVHRLKKQIRNISKLAEVCKKSALQLRKKLRNMKNQSESEEEKMNLLIKKLKIFLLEENVPPEDVEKVANRVLDIHLPITSQNLTHELDKIQKLMQLCEDYRTEEDRLNKAADGAQKVLVKAEAAKKAENVLSNLSKMLKKLQQVQITQGRTDSTITQLNAEITKIKKNKLQQAENQAQETKNKLDVAKHQSALERGLAQLQTTLQRNRGEAVRARAQAEAARHQAGGLEEAI</sequence>
<dbReference type="Pfam" id="PF23219">
    <property type="entry name" value="LAMB1"/>
    <property type="match status" value="1"/>
</dbReference>
<dbReference type="EMBL" id="MKHE01000018">
    <property type="protein sequence ID" value="OWK06450.1"/>
    <property type="molecule type" value="Genomic_DNA"/>
</dbReference>
<dbReference type="OrthoDB" id="5985440at2759"/>
<dbReference type="InterPro" id="IPR056558">
    <property type="entry name" value="LAMB1-4_helical"/>
</dbReference>
<name>A0A212CKJ6_CEREH</name>
<evidence type="ECO:0000259" key="3">
    <source>
        <dbReference type="Pfam" id="PF24999"/>
    </source>
</evidence>